<keyword evidence="2" id="KW-1133">Transmembrane helix</keyword>
<feature type="region of interest" description="Disordered" evidence="1">
    <location>
        <begin position="110"/>
        <end position="228"/>
    </location>
</feature>
<dbReference type="PANTHER" id="PTHR24128">
    <property type="entry name" value="HOMEOBOX PROTEIN WARIAI"/>
    <property type="match status" value="1"/>
</dbReference>
<feature type="domain" description="PGG" evidence="3">
    <location>
        <begin position="82"/>
        <end position="124"/>
    </location>
</feature>
<accession>A0A9D3UYL6</accession>
<sequence>MISQELQLVLDSFVSSNIDVKAKNSQGLTALEVIQNVQRQEVNSAEDDTTTTTKIKRLKKKVRFYDKPSMWVARARNNLSAEMLNATLVVAGLVITAVYQSSISPPGGVWQADNTNSSASHPLYPTSNNTNSSASHPLNPTSNNTNSSASHPLHPTSNNTNSSASHPLYPTSNNTNGSASHPLYPTSNNTNCSASHPLYPTSNNSNSSASHPLCATSDNTNSSASHPLCPTSNNVTRHFIEAKGGDKFIAKHLTGKESRKAGATILNTSAYLVFWCLNTAAFLFSIHFTVFMFSDVSPVLLTPLYYLGISYFLSMTILAPSTYWSEFNSYTMCSLIFLPGFVMLGVVLRLWKSSNYKEFINLREALRGGSNVGIACHDWI</sequence>
<feature type="compositionally biased region" description="Low complexity" evidence="1">
    <location>
        <begin position="135"/>
        <end position="152"/>
    </location>
</feature>
<dbReference type="Pfam" id="PF13962">
    <property type="entry name" value="PGG"/>
    <property type="match status" value="1"/>
</dbReference>
<proteinExistence type="predicted"/>
<evidence type="ECO:0000313" key="4">
    <source>
        <dbReference type="EMBL" id="KAH1064610.1"/>
    </source>
</evidence>
<dbReference type="InterPro" id="IPR026961">
    <property type="entry name" value="PGG_dom"/>
</dbReference>
<feature type="compositionally biased region" description="Polar residues" evidence="1">
    <location>
        <begin position="112"/>
        <end position="134"/>
    </location>
</feature>
<keyword evidence="2" id="KW-0472">Membrane</keyword>
<dbReference type="Proteomes" id="UP000828251">
    <property type="component" value="Unassembled WGS sequence"/>
</dbReference>
<evidence type="ECO:0000259" key="3">
    <source>
        <dbReference type="Pfam" id="PF13962"/>
    </source>
</evidence>
<dbReference type="AlphaFoldDB" id="A0A9D3UYL6"/>
<organism evidence="4 5">
    <name type="scientific">Gossypium stocksii</name>
    <dbReference type="NCBI Taxonomy" id="47602"/>
    <lineage>
        <taxon>Eukaryota</taxon>
        <taxon>Viridiplantae</taxon>
        <taxon>Streptophyta</taxon>
        <taxon>Embryophyta</taxon>
        <taxon>Tracheophyta</taxon>
        <taxon>Spermatophyta</taxon>
        <taxon>Magnoliopsida</taxon>
        <taxon>eudicotyledons</taxon>
        <taxon>Gunneridae</taxon>
        <taxon>Pentapetalae</taxon>
        <taxon>rosids</taxon>
        <taxon>malvids</taxon>
        <taxon>Malvales</taxon>
        <taxon>Malvaceae</taxon>
        <taxon>Malvoideae</taxon>
        <taxon>Gossypium</taxon>
    </lineage>
</organism>
<feature type="compositionally biased region" description="Polar residues" evidence="1">
    <location>
        <begin position="155"/>
        <end position="228"/>
    </location>
</feature>
<feature type="transmembrane region" description="Helical" evidence="2">
    <location>
        <begin position="304"/>
        <end position="323"/>
    </location>
</feature>
<name>A0A9D3UYL6_9ROSI</name>
<keyword evidence="5" id="KW-1185">Reference proteome</keyword>
<dbReference type="PANTHER" id="PTHR24128:SF60">
    <property type="entry name" value="ALPHA-LATROTOXIN-LHE1A-LIKE"/>
    <property type="match status" value="1"/>
</dbReference>
<gene>
    <name evidence="4" type="ORF">J1N35_029597</name>
</gene>
<dbReference type="OrthoDB" id="1932267at2759"/>
<comment type="caution">
    <text evidence="4">The sequence shown here is derived from an EMBL/GenBank/DDBJ whole genome shotgun (WGS) entry which is preliminary data.</text>
</comment>
<evidence type="ECO:0000313" key="5">
    <source>
        <dbReference type="Proteomes" id="UP000828251"/>
    </source>
</evidence>
<feature type="transmembrane region" description="Helical" evidence="2">
    <location>
        <begin position="270"/>
        <end position="292"/>
    </location>
</feature>
<dbReference type="EMBL" id="JAIQCV010000009">
    <property type="protein sequence ID" value="KAH1064610.1"/>
    <property type="molecule type" value="Genomic_DNA"/>
</dbReference>
<keyword evidence="2" id="KW-0812">Transmembrane</keyword>
<evidence type="ECO:0000256" key="1">
    <source>
        <dbReference type="SAM" id="MobiDB-lite"/>
    </source>
</evidence>
<reference evidence="4 5" key="1">
    <citation type="journal article" date="2021" name="Plant Biotechnol. J.">
        <title>Multi-omics assisted identification of the key and species-specific regulatory components of drought-tolerant mechanisms in Gossypium stocksii.</title>
        <authorList>
            <person name="Yu D."/>
            <person name="Ke L."/>
            <person name="Zhang D."/>
            <person name="Wu Y."/>
            <person name="Sun Y."/>
            <person name="Mei J."/>
            <person name="Sun J."/>
            <person name="Sun Y."/>
        </authorList>
    </citation>
    <scope>NUCLEOTIDE SEQUENCE [LARGE SCALE GENOMIC DNA]</scope>
    <source>
        <strain evidence="5">cv. E1</strain>
        <tissue evidence="4">Leaf</tissue>
    </source>
</reference>
<feature type="transmembrane region" description="Helical" evidence="2">
    <location>
        <begin position="329"/>
        <end position="351"/>
    </location>
</feature>
<evidence type="ECO:0000256" key="2">
    <source>
        <dbReference type="SAM" id="Phobius"/>
    </source>
</evidence>
<protein>
    <recommendedName>
        <fullName evidence="3">PGG domain-containing protein</fullName>
    </recommendedName>
</protein>